<dbReference type="Pfam" id="PF06568">
    <property type="entry name" value="YjiS-like"/>
    <property type="match status" value="1"/>
</dbReference>
<organism evidence="2 3">
    <name type="scientific">Ensifer adhaerens</name>
    <name type="common">Sinorhizobium morelense</name>
    <dbReference type="NCBI Taxonomy" id="106592"/>
    <lineage>
        <taxon>Bacteria</taxon>
        <taxon>Pseudomonadati</taxon>
        <taxon>Pseudomonadota</taxon>
        <taxon>Alphaproteobacteria</taxon>
        <taxon>Hyphomicrobiales</taxon>
        <taxon>Rhizobiaceae</taxon>
        <taxon>Sinorhizobium/Ensifer group</taxon>
        <taxon>Ensifer</taxon>
    </lineage>
</organism>
<name>A0A9Q9DBD1_ENSAD</name>
<dbReference type="EMBL" id="CP098807">
    <property type="protein sequence ID" value="USJ24877.1"/>
    <property type="molecule type" value="Genomic_DNA"/>
</dbReference>
<dbReference type="InterPro" id="IPR009506">
    <property type="entry name" value="YjiS-like"/>
</dbReference>
<evidence type="ECO:0000313" key="3">
    <source>
        <dbReference type="Proteomes" id="UP001055460"/>
    </source>
</evidence>
<sequence length="76" mass="8738">MSRLEATSVGCTGTLLGGDYSDEREGLLKRLWTRYCELAAKRRGRLALEEMSEWQLKDIGVSEKDARQESTVPFWR</sequence>
<protein>
    <submittedName>
        <fullName evidence="2">DUF1127 domain-containing protein</fullName>
    </submittedName>
</protein>
<reference evidence="2" key="1">
    <citation type="submission" date="2022-06" db="EMBL/GenBank/DDBJ databases">
        <title>Physiological and biochemical characterization and genomic elucidation of a strain of the genus Ensifer adhaerens M8 that combines arsenic oxidation and chromium reduction.</title>
        <authorList>
            <person name="Li X."/>
            <person name="Yu c."/>
        </authorList>
    </citation>
    <scope>NUCLEOTIDE SEQUENCE</scope>
    <source>
        <strain evidence="2">M8</strain>
    </source>
</reference>
<feature type="domain" description="YjiS-like" evidence="1">
    <location>
        <begin position="31"/>
        <end position="67"/>
    </location>
</feature>
<accession>A0A9Q9DBD1</accession>
<evidence type="ECO:0000313" key="2">
    <source>
        <dbReference type="EMBL" id="USJ24877.1"/>
    </source>
</evidence>
<dbReference type="AlphaFoldDB" id="A0A9Q9DBD1"/>
<proteinExistence type="predicted"/>
<evidence type="ECO:0000259" key="1">
    <source>
        <dbReference type="Pfam" id="PF06568"/>
    </source>
</evidence>
<dbReference type="Proteomes" id="UP001055460">
    <property type="component" value="Chromosome"/>
</dbReference>
<dbReference type="RefSeq" id="WP_252160551.1">
    <property type="nucleotide sequence ID" value="NZ_CP098807.1"/>
</dbReference>
<gene>
    <name evidence="2" type="ORF">NE863_07915</name>
</gene>